<evidence type="ECO:0000313" key="2">
    <source>
        <dbReference type="Proteomes" id="UP000762676"/>
    </source>
</evidence>
<comment type="caution">
    <text evidence="1">The sequence shown here is derived from an EMBL/GenBank/DDBJ whole genome shotgun (WGS) entry which is preliminary data.</text>
</comment>
<organism evidence="1 2">
    <name type="scientific">Elysia marginata</name>
    <dbReference type="NCBI Taxonomy" id="1093978"/>
    <lineage>
        <taxon>Eukaryota</taxon>
        <taxon>Metazoa</taxon>
        <taxon>Spiralia</taxon>
        <taxon>Lophotrochozoa</taxon>
        <taxon>Mollusca</taxon>
        <taxon>Gastropoda</taxon>
        <taxon>Heterobranchia</taxon>
        <taxon>Euthyneura</taxon>
        <taxon>Panpulmonata</taxon>
        <taxon>Sacoglossa</taxon>
        <taxon>Placobranchoidea</taxon>
        <taxon>Plakobranchidae</taxon>
        <taxon>Elysia</taxon>
    </lineage>
</organism>
<accession>A0AAV4J7Y3</accession>
<protein>
    <submittedName>
        <fullName evidence="1">Uncharacterized protein</fullName>
    </submittedName>
</protein>
<gene>
    <name evidence="1" type="ORF">ElyMa_001478900</name>
</gene>
<keyword evidence="2" id="KW-1185">Reference proteome</keyword>
<evidence type="ECO:0000313" key="1">
    <source>
        <dbReference type="EMBL" id="GFS16686.1"/>
    </source>
</evidence>
<dbReference type="AlphaFoldDB" id="A0AAV4J7Y3"/>
<proteinExistence type="predicted"/>
<reference evidence="1 2" key="1">
    <citation type="journal article" date="2021" name="Elife">
        <title>Chloroplast acquisition without the gene transfer in kleptoplastic sea slugs, Plakobranchus ocellatus.</title>
        <authorList>
            <person name="Maeda T."/>
            <person name="Takahashi S."/>
            <person name="Yoshida T."/>
            <person name="Shimamura S."/>
            <person name="Takaki Y."/>
            <person name="Nagai Y."/>
            <person name="Toyoda A."/>
            <person name="Suzuki Y."/>
            <person name="Arimoto A."/>
            <person name="Ishii H."/>
            <person name="Satoh N."/>
            <person name="Nishiyama T."/>
            <person name="Hasebe M."/>
            <person name="Maruyama T."/>
            <person name="Minagawa J."/>
            <person name="Obokata J."/>
            <person name="Shigenobu S."/>
        </authorList>
    </citation>
    <scope>NUCLEOTIDE SEQUENCE [LARGE SCALE GENOMIC DNA]</scope>
</reference>
<sequence length="113" mass="12727">MIVNDTLISDRIIINFEPYIYKPPANKGYSISRNMKSIVKGTFSKDLSSSLHPETTTTISDFDRVILNVLNTQPPLEHHRAIARPCRPAHLVLATTSKVQRRRNVGLSDAENI</sequence>
<name>A0AAV4J7Y3_9GAST</name>
<dbReference type="EMBL" id="BMAT01002918">
    <property type="protein sequence ID" value="GFS16686.1"/>
    <property type="molecule type" value="Genomic_DNA"/>
</dbReference>
<dbReference type="Proteomes" id="UP000762676">
    <property type="component" value="Unassembled WGS sequence"/>
</dbReference>